<dbReference type="SMART" id="SM00855">
    <property type="entry name" value="PGAM"/>
    <property type="match status" value="1"/>
</dbReference>
<dbReference type="AlphaFoldDB" id="A0AA87URV6"/>
<feature type="binding site" evidence="1">
    <location>
        <begin position="8"/>
        <end position="15"/>
    </location>
    <ligand>
        <name>substrate</name>
    </ligand>
</feature>
<dbReference type="PANTHER" id="PTHR48100">
    <property type="entry name" value="BROAD-SPECIFICITY PHOSPHATASE YOR283W-RELATED"/>
    <property type="match status" value="1"/>
</dbReference>
<feature type="binding site" evidence="1">
    <location>
        <position position="58"/>
    </location>
    <ligand>
        <name>substrate</name>
    </ligand>
</feature>
<comment type="caution">
    <text evidence="2">The sequence shown here is derived from an EMBL/GenBank/DDBJ whole genome shotgun (WGS) entry which is preliminary data.</text>
</comment>
<name>A0AA87URV6_9MICO</name>
<accession>A0AA87URV6</accession>
<dbReference type="CDD" id="cd07067">
    <property type="entry name" value="HP_PGM_like"/>
    <property type="match status" value="1"/>
</dbReference>
<dbReference type="InterPro" id="IPR050275">
    <property type="entry name" value="PGM_Phosphatase"/>
</dbReference>
<evidence type="ECO:0000313" key="2">
    <source>
        <dbReference type="EMBL" id="GEK80278.1"/>
    </source>
</evidence>
<dbReference type="RefSeq" id="WP_146794407.1">
    <property type="nucleotide sequence ID" value="NZ_BJUU01000008.1"/>
</dbReference>
<dbReference type="SUPFAM" id="SSF53254">
    <property type="entry name" value="Phosphoglycerate mutase-like"/>
    <property type="match status" value="1"/>
</dbReference>
<evidence type="ECO:0000313" key="3">
    <source>
        <dbReference type="Proteomes" id="UP000321749"/>
    </source>
</evidence>
<sequence>MTTLLLVRHGSTEWNASGRLQGVTDIALSPEGEREALRLRPLVEAWAPTAVVASPLRRAAATARLLIGHEPPTDPRLVEVGLGDWEGRTAADIGDEVGAWRRGELVPPGGEDAALAAARIRAALDDAVALAAAASDSGGTVLVVTHGGVVRAALGALVGLATRHIAPVPPASLTVVDLSGGVPRLRSLGVVPEPAAARQMTRA</sequence>
<protein>
    <recommendedName>
        <fullName evidence="4">Phosphoglycerate mutase</fullName>
    </recommendedName>
</protein>
<dbReference type="Proteomes" id="UP000321749">
    <property type="component" value="Unassembled WGS sequence"/>
</dbReference>
<proteinExistence type="predicted"/>
<dbReference type="Pfam" id="PF00300">
    <property type="entry name" value="His_Phos_1"/>
    <property type="match status" value="1"/>
</dbReference>
<dbReference type="InterPro" id="IPR029033">
    <property type="entry name" value="His_PPase_superfam"/>
</dbReference>
<evidence type="ECO:0008006" key="4">
    <source>
        <dbReference type="Google" id="ProtNLM"/>
    </source>
</evidence>
<dbReference type="InterPro" id="IPR013078">
    <property type="entry name" value="His_Pase_superF_clade-1"/>
</dbReference>
<evidence type="ECO:0000256" key="1">
    <source>
        <dbReference type="PIRSR" id="PIRSR613078-2"/>
    </source>
</evidence>
<reference evidence="2 3" key="1">
    <citation type="submission" date="2019-07" db="EMBL/GenBank/DDBJ databases">
        <title>Whole genome shotgun sequence of Agrococcus baldri NBRC 103055.</title>
        <authorList>
            <person name="Hosoyama A."/>
            <person name="Uohara A."/>
            <person name="Ohji S."/>
            <person name="Ichikawa N."/>
        </authorList>
    </citation>
    <scope>NUCLEOTIDE SEQUENCE [LARGE SCALE GENOMIC DNA]</scope>
    <source>
        <strain evidence="2 3">NBRC 103055</strain>
    </source>
</reference>
<organism evidence="2 3">
    <name type="scientific">Agrococcus baldri</name>
    <dbReference type="NCBI Taxonomy" id="153730"/>
    <lineage>
        <taxon>Bacteria</taxon>
        <taxon>Bacillati</taxon>
        <taxon>Actinomycetota</taxon>
        <taxon>Actinomycetes</taxon>
        <taxon>Micrococcales</taxon>
        <taxon>Microbacteriaceae</taxon>
        <taxon>Agrococcus</taxon>
    </lineage>
</organism>
<dbReference type="Gene3D" id="3.40.50.1240">
    <property type="entry name" value="Phosphoglycerate mutase-like"/>
    <property type="match status" value="1"/>
</dbReference>
<dbReference type="GO" id="GO:0016791">
    <property type="term" value="F:phosphatase activity"/>
    <property type="evidence" value="ECO:0007669"/>
    <property type="project" value="TreeGrafter"/>
</dbReference>
<keyword evidence="3" id="KW-1185">Reference proteome</keyword>
<dbReference type="EMBL" id="BJUU01000008">
    <property type="protein sequence ID" value="GEK80278.1"/>
    <property type="molecule type" value="Genomic_DNA"/>
</dbReference>
<gene>
    <name evidence="2" type="ORF">ABA31_16290</name>
</gene>